<evidence type="ECO:0000256" key="4">
    <source>
        <dbReference type="ARBA" id="ARBA00022692"/>
    </source>
</evidence>
<keyword evidence="4 7" id="KW-0812">Transmembrane</keyword>
<dbReference type="GO" id="GO:0005886">
    <property type="term" value="C:plasma membrane"/>
    <property type="evidence" value="ECO:0007669"/>
    <property type="project" value="UniProtKB-SubCell"/>
</dbReference>
<dbReference type="EMBL" id="REFR01000011">
    <property type="protein sequence ID" value="RMB07961.1"/>
    <property type="molecule type" value="Genomic_DNA"/>
</dbReference>
<feature type="transmembrane region" description="Helical" evidence="7">
    <location>
        <begin position="103"/>
        <end position="122"/>
    </location>
</feature>
<sequence>MMKVQTYAWPVGRVLMAFIFVAAGGQKLSDPSGTAAYMTTIGIPGLLVWPTILFEILAGLFIAAGFLTRYTALALAGFCVATALMAHSNFADAIQPVLFMKNLAMAGGFLILAVAGAGPLSVDGARAGKTAAA</sequence>
<keyword evidence="9" id="KW-1185">Reference proteome</keyword>
<protein>
    <submittedName>
        <fullName evidence="8">Putative oxidoreductase</fullName>
    </submittedName>
</protein>
<dbReference type="InterPro" id="IPR051907">
    <property type="entry name" value="DoxX-like_oxidoreductase"/>
</dbReference>
<keyword evidence="5 7" id="KW-1133">Transmembrane helix</keyword>
<feature type="transmembrane region" description="Helical" evidence="7">
    <location>
        <begin position="46"/>
        <end position="66"/>
    </location>
</feature>
<dbReference type="OrthoDB" id="9810206at2"/>
<comment type="caution">
    <text evidence="8">The sequence shown here is derived from an EMBL/GenBank/DDBJ whole genome shotgun (WGS) entry which is preliminary data.</text>
</comment>
<comment type="subcellular location">
    <subcellularLocation>
        <location evidence="1">Cell membrane</location>
        <topology evidence="1">Multi-pass membrane protein</topology>
    </subcellularLocation>
</comment>
<name>A0A3M0CDR0_9PROT</name>
<evidence type="ECO:0000256" key="1">
    <source>
        <dbReference type="ARBA" id="ARBA00004651"/>
    </source>
</evidence>
<evidence type="ECO:0000256" key="5">
    <source>
        <dbReference type="ARBA" id="ARBA00022989"/>
    </source>
</evidence>
<dbReference type="PANTHER" id="PTHR33452:SF1">
    <property type="entry name" value="INNER MEMBRANE PROTEIN YPHA-RELATED"/>
    <property type="match status" value="1"/>
</dbReference>
<dbReference type="AlphaFoldDB" id="A0A3M0CDR0"/>
<dbReference type="Pfam" id="PF07681">
    <property type="entry name" value="DoxX"/>
    <property type="match status" value="1"/>
</dbReference>
<accession>A0A3M0CDR0</accession>
<dbReference type="InterPro" id="IPR032808">
    <property type="entry name" value="DoxX"/>
</dbReference>
<keyword evidence="3" id="KW-1003">Cell membrane</keyword>
<reference evidence="8 9" key="1">
    <citation type="submission" date="2018-10" db="EMBL/GenBank/DDBJ databases">
        <title>Genomic Encyclopedia of Archaeal and Bacterial Type Strains, Phase II (KMG-II): from individual species to whole genera.</title>
        <authorList>
            <person name="Goeker M."/>
        </authorList>
    </citation>
    <scope>NUCLEOTIDE SEQUENCE [LARGE SCALE GENOMIC DNA]</scope>
    <source>
        <strain evidence="8 9">DSM 25217</strain>
    </source>
</reference>
<comment type="similarity">
    <text evidence="2">Belongs to the DoxX family.</text>
</comment>
<feature type="transmembrane region" description="Helical" evidence="7">
    <location>
        <begin position="72"/>
        <end position="91"/>
    </location>
</feature>
<gene>
    <name evidence="8" type="ORF">BXY39_2055</name>
</gene>
<dbReference type="PANTHER" id="PTHR33452">
    <property type="entry name" value="OXIDOREDUCTASE CATD-RELATED"/>
    <property type="match status" value="1"/>
</dbReference>
<dbReference type="FunCoup" id="A0A3M0CDR0">
    <property type="interactions" value="128"/>
</dbReference>
<feature type="transmembrane region" description="Helical" evidence="7">
    <location>
        <begin position="6"/>
        <end position="25"/>
    </location>
</feature>
<evidence type="ECO:0000256" key="6">
    <source>
        <dbReference type="ARBA" id="ARBA00023136"/>
    </source>
</evidence>
<dbReference type="Proteomes" id="UP000271227">
    <property type="component" value="Unassembled WGS sequence"/>
</dbReference>
<dbReference type="InParanoid" id="A0A3M0CDR0"/>
<keyword evidence="6 7" id="KW-0472">Membrane</keyword>
<evidence type="ECO:0000256" key="2">
    <source>
        <dbReference type="ARBA" id="ARBA00006679"/>
    </source>
</evidence>
<evidence type="ECO:0000313" key="8">
    <source>
        <dbReference type="EMBL" id="RMB07961.1"/>
    </source>
</evidence>
<organism evidence="8 9">
    <name type="scientific">Eilatimonas milleporae</name>
    <dbReference type="NCBI Taxonomy" id="911205"/>
    <lineage>
        <taxon>Bacteria</taxon>
        <taxon>Pseudomonadati</taxon>
        <taxon>Pseudomonadota</taxon>
        <taxon>Alphaproteobacteria</taxon>
        <taxon>Kordiimonadales</taxon>
        <taxon>Kordiimonadaceae</taxon>
        <taxon>Eilatimonas</taxon>
    </lineage>
</organism>
<dbReference type="RefSeq" id="WP_121938725.1">
    <property type="nucleotide sequence ID" value="NZ_REFR01000011.1"/>
</dbReference>
<evidence type="ECO:0000256" key="3">
    <source>
        <dbReference type="ARBA" id="ARBA00022475"/>
    </source>
</evidence>
<evidence type="ECO:0000256" key="7">
    <source>
        <dbReference type="SAM" id="Phobius"/>
    </source>
</evidence>
<evidence type="ECO:0000313" key="9">
    <source>
        <dbReference type="Proteomes" id="UP000271227"/>
    </source>
</evidence>
<proteinExistence type="inferred from homology"/>